<dbReference type="RefSeq" id="WP_284240734.1">
    <property type="nucleotide sequence ID" value="NZ_BSSQ01000016.1"/>
</dbReference>
<comment type="caution">
    <text evidence="1">The sequence shown here is derived from an EMBL/GenBank/DDBJ whole genome shotgun (WGS) entry which is preliminary data.</text>
</comment>
<keyword evidence="2" id="KW-1185">Reference proteome</keyword>
<sequence length="372" mass="41687">MLNDKYIAFSYHEGHLPFSHNGKAADLYVSRQDYAGVIQAVSDLQKDIIAGQENFFALQTVDPPLPGVAETDVYKQGEPTGAYIPRWSAEQFGTLYAEAAALIINRYSKWNGRLKPEHLNAAALHHSVPYKEADNLIAELHETILLAEHIHHELDEGTKDCFFHTVLHPAKASAQVLEMYIRASRSKLYAAQGRASANKEAKLARQLFEENTALTEAYSQELASGKWNSIMDPLHNDCKYWSQTEERKMPETGSVKLTSDNAGLGVAVEGSELAWPRDPQLPALSFDNYTRESHYIDLFNRGTEPFTFCARADQPWIKLSQTTGTVQLEERLKVEMNWTEMPHGNSVSGSITLIDLLTSKAFTVMIKVFNPA</sequence>
<evidence type="ECO:0000313" key="1">
    <source>
        <dbReference type="EMBL" id="GLX69973.1"/>
    </source>
</evidence>
<dbReference type="PANTHER" id="PTHR37842">
    <property type="match status" value="1"/>
</dbReference>
<proteinExistence type="predicted"/>
<reference evidence="1 2" key="1">
    <citation type="submission" date="2023-03" db="EMBL/GenBank/DDBJ databases">
        <title>Draft genome sequence of the bacteria which degrade cell wall of Tricholomamatutake.</title>
        <authorList>
            <person name="Konishi Y."/>
            <person name="Fukuta Y."/>
            <person name="Shirasaka N."/>
        </authorList>
    </citation>
    <scope>NUCLEOTIDE SEQUENCE [LARGE SCALE GENOMIC DNA]</scope>
    <source>
        <strain evidence="2">mu1</strain>
    </source>
</reference>
<name>A0ABQ6GGL7_9BACL</name>
<evidence type="ECO:0000313" key="2">
    <source>
        <dbReference type="Proteomes" id="UP001157114"/>
    </source>
</evidence>
<dbReference type="Proteomes" id="UP001157114">
    <property type="component" value="Unassembled WGS sequence"/>
</dbReference>
<dbReference type="EMBL" id="BSSQ01000016">
    <property type="protein sequence ID" value="GLX69973.1"/>
    <property type="molecule type" value="Genomic_DNA"/>
</dbReference>
<organism evidence="1 2">
    <name type="scientific">Paenibacillus glycanilyticus</name>
    <dbReference type="NCBI Taxonomy" id="126569"/>
    <lineage>
        <taxon>Bacteria</taxon>
        <taxon>Bacillati</taxon>
        <taxon>Bacillota</taxon>
        <taxon>Bacilli</taxon>
        <taxon>Bacillales</taxon>
        <taxon>Paenibacillaceae</taxon>
        <taxon>Paenibacillus</taxon>
    </lineage>
</organism>
<gene>
    <name evidence="1" type="ORF">MU1_43190</name>
</gene>
<accession>A0ABQ6GGL7</accession>
<dbReference type="Gene3D" id="1.20.58.2150">
    <property type="match status" value="1"/>
</dbReference>
<protein>
    <submittedName>
        <fullName evidence="1">Uncharacterized protein</fullName>
    </submittedName>
</protein>
<dbReference type="PANTHER" id="PTHR37842:SF2">
    <property type="entry name" value="GYLCOSYL HYDROLASE 115 C-TERMINAL DOMAIN-CONTAINING PROTEIN"/>
    <property type="match status" value="1"/>
</dbReference>